<feature type="region of interest" description="Disordered" evidence="3">
    <location>
        <begin position="64"/>
        <end position="86"/>
    </location>
</feature>
<keyword evidence="4" id="KW-0472">Membrane</keyword>
<dbReference type="InterPro" id="IPR050327">
    <property type="entry name" value="Proton-linked_MCT"/>
</dbReference>
<comment type="caution">
    <text evidence="6">The sequence shown here is derived from an EMBL/GenBank/DDBJ whole genome shotgun (WGS) entry which is preliminary data.</text>
</comment>
<dbReference type="Pfam" id="PF07690">
    <property type="entry name" value="MFS_1"/>
    <property type="match status" value="1"/>
</dbReference>
<dbReference type="OrthoDB" id="6499973at2759"/>
<dbReference type="EMBL" id="MBFS01000243">
    <property type="protein sequence ID" value="PVV03365.1"/>
    <property type="molecule type" value="Genomic_DNA"/>
</dbReference>
<dbReference type="AlphaFoldDB" id="A0A2T9ZFM2"/>
<dbReference type="InterPro" id="IPR011701">
    <property type="entry name" value="MFS"/>
</dbReference>
<feature type="transmembrane region" description="Helical" evidence="4">
    <location>
        <begin position="272"/>
        <end position="292"/>
    </location>
</feature>
<dbReference type="PANTHER" id="PTHR11360">
    <property type="entry name" value="MONOCARBOXYLATE TRANSPORTER"/>
    <property type="match status" value="1"/>
</dbReference>
<feature type="transmembrane region" description="Helical" evidence="4">
    <location>
        <begin position="241"/>
        <end position="260"/>
    </location>
</feature>
<evidence type="ECO:0000256" key="2">
    <source>
        <dbReference type="ARBA" id="ARBA00006727"/>
    </source>
</evidence>
<dbReference type="PANTHER" id="PTHR11360:SF284">
    <property type="entry name" value="EG:103B4.3 PROTEIN-RELATED"/>
    <property type="match status" value="1"/>
</dbReference>
<accession>A0A2T9ZFM2</accession>
<feature type="transmembrane region" description="Helical" evidence="4">
    <location>
        <begin position="474"/>
        <end position="496"/>
    </location>
</feature>
<gene>
    <name evidence="6" type="ORF">BB560_002158</name>
</gene>
<feature type="transmembrane region" description="Helical" evidence="4">
    <location>
        <begin position="112"/>
        <end position="134"/>
    </location>
</feature>
<feature type="transmembrane region" description="Helical" evidence="4">
    <location>
        <begin position="443"/>
        <end position="462"/>
    </location>
</feature>
<feature type="transmembrane region" description="Helical" evidence="4">
    <location>
        <begin position="214"/>
        <end position="234"/>
    </location>
</feature>
<dbReference type="InterPro" id="IPR020846">
    <property type="entry name" value="MFS_dom"/>
</dbReference>
<feature type="transmembrane region" description="Helical" evidence="4">
    <location>
        <begin position="154"/>
        <end position="172"/>
    </location>
</feature>
<dbReference type="InterPro" id="IPR036259">
    <property type="entry name" value="MFS_trans_sf"/>
</dbReference>
<feature type="transmembrane region" description="Helical" evidence="4">
    <location>
        <begin position="313"/>
        <end position="335"/>
    </location>
</feature>
<protein>
    <recommendedName>
        <fullName evidence="5">Major facilitator superfamily (MFS) profile domain-containing protein</fullName>
    </recommendedName>
</protein>
<dbReference type="PROSITE" id="PS50850">
    <property type="entry name" value="MFS"/>
    <property type="match status" value="1"/>
</dbReference>
<evidence type="ECO:0000256" key="4">
    <source>
        <dbReference type="SAM" id="Phobius"/>
    </source>
</evidence>
<feature type="transmembrane region" description="Helical" evidence="4">
    <location>
        <begin position="402"/>
        <end position="422"/>
    </location>
</feature>
<sequence>MPSDRDVNSINTFSAMPSNTNIQSPINDSQIETLSRTPTQIFVQPGINISSKMDSEEADISHMNFRDITSSPHTTTNSENLDKDYDPETEKVNFSIGEPEQPSNIPPPDKGYAWAILAGGLMIFILSFGSFNAFGVFQTYYLLDIFKDESAESIAWISTLTVVMTLTGGLFSGIISRTLGVRNACIAASLFGTLSLILSSFFKKIWHLVLTQGIMYGFASSILINLALTMQILWFEKHKGFALSLISAGGGIGSLILVPTVTATVNQYGIKWSFRILAGIYLITTGVGSLLMRPRFPFKMTKKIIDPTMLKDPFLLFNGAAGFVMNIGYCVPLLYFPASLESIGKSVSFSTYFIMVYAGISIVGRVSSGYLSDKIGSLKILIFCHAITTVAIFTLWYKRSSFGFFAAFYVIFGLFGINYFSLSPNIMGRHFSNEKVGLANATLFLLNGISSLIAIPTLGLIFQKVGHRASFDVLIIIGGTFYGLSCLIFIAFRIYLTRFTEKYKNAII</sequence>
<name>A0A2T9ZFM2_9FUNG</name>
<dbReference type="Gene3D" id="1.20.1250.20">
    <property type="entry name" value="MFS general substrate transporter like domains"/>
    <property type="match status" value="1"/>
</dbReference>
<evidence type="ECO:0000259" key="5">
    <source>
        <dbReference type="PROSITE" id="PS50850"/>
    </source>
</evidence>
<organism evidence="6 7">
    <name type="scientific">Smittium megazygosporum</name>
    <dbReference type="NCBI Taxonomy" id="133381"/>
    <lineage>
        <taxon>Eukaryota</taxon>
        <taxon>Fungi</taxon>
        <taxon>Fungi incertae sedis</taxon>
        <taxon>Zoopagomycota</taxon>
        <taxon>Kickxellomycotina</taxon>
        <taxon>Harpellomycetes</taxon>
        <taxon>Harpellales</taxon>
        <taxon>Legeriomycetaceae</taxon>
        <taxon>Smittium</taxon>
    </lineage>
</organism>
<keyword evidence="4" id="KW-0812">Transmembrane</keyword>
<feature type="domain" description="Major facilitator superfamily (MFS) profile" evidence="5">
    <location>
        <begin position="113"/>
        <end position="503"/>
    </location>
</feature>
<feature type="transmembrane region" description="Helical" evidence="4">
    <location>
        <begin position="184"/>
        <end position="202"/>
    </location>
</feature>
<reference evidence="6 7" key="1">
    <citation type="journal article" date="2018" name="MBio">
        <title>Comparative Genomics Reveals the Core Gene Toolbox for the Fungus-Insect Symbiosis.</title>
        <authorList>
            <person name="Wang Y."/>
            <person name="Stata M."/>
            <person name="Wang W."/>
            <person name="Stajich J.E."/>
            <person name="White M.M."/>
            <person name="Moncalvo J.M."/>
        </authorList>
    </citation>
    <scope>NUCLEOTIDE SEQUENCE [LARGE SCALE GENOMIC DNA]</scope>
    <source>
        <strain evidence="6 7">SC-DP-2</strain>
    </source>
</reference>
<evidence type="ECO:0000256" key="3">
    <source>
        <dbReference type="SAM" id="MobiDB-lite"/>
    </source>
</evidence>
<dbReference type="GO" id="GO:0022857">
    <property type="term" value="F:transmembrane transporter activity"/>
    <property type="evidence" value="ECO:0007669"/>
    <property type="project" value="InterPro"/>
</dbReference>
<dbReference type="Proteomes" id="UP000245609">
    <property type="component" value="Unassembled WGS sequence"/>
</dbReference>
<evidence type="ECO:0000313" key="7">
    <source>
        <dbReference type="Proteomes" id="UP000245609"/>
    </source>
</evidence>
<dbReference type="SUPFAM" id="SSF103473">
    <property type="entry name" value="MFS general substrate transporter"/>
    <property type="match status" value="1"/>
</dbReference>
<evidence type="ECO:0000313" key="6">
    <source>
        <dbReference type="EMBL" id="PVV03365.1"/>
    </source>
</evidence>
<dbReference type="GO" id="GO:0016020">
    <property type="term" value="C:membrane"/>
    <property type="evidence" value="ECO:0007669"/>
    <property type="project" value="UniProtKB-SubCell"/>
</dbReference>
<comment type="similarity">
    <text evidence="2">Belongs to the major facilitator superfamily. Monocarboxylate porter (TC 2.A.1.13) family.</text>
</comment>
<evidence type="ECO:0000256" key="1">
    <source>
        <dbReference type="ARBA" id="ARBA00004141"/>
    </source>
</evidence>
<feature type="transmembrane region" description="Helical" evidence="4">
    <location>
        <begin position="378"/>
        <end position="396"/>
    </location>
</feature>
<keyword evidence="4" id="KW-1133">Transmembrane helix</keyword>
<feature type="compositionally biased region" description="Polar residues" evidence="3">
    <location>
        <begin position="67"/>
        <end position="79"/>
    </location>
</feature>
<proteinExistence type="inferred from homology"/>
<keyword evidence="7" id="KW-1185">Reference proteome</keyword>
<feature type="transmembrane region" description="Helical" evidence="4">
    <location>
        <begin position="347"/>
        <end position="366"/>
    </location>
</feature>
<comment type="subcellular location">
    <subcellularLocation>
        <location evidence="1">Membrane</location>
        <topology evidence="1">Multi-pass membrane protein</topology>
    </subcellularLocation>
</comment>